<evidence type="ECO:0000313" key="1">
    <source>
        <dbReference type="EMBL" id="PDO09496.1"/>
    </source>
</evidence>
<name>A0A2A6DY56_9BACL</name>
<dbReference type="Proteomes" id="UP000243688">
    <property type="component" value="Unassembled WGS sequence"/>
</dbReference>
<organism evidence="1 2">
    <name type="scientific">Candidatus Reconcilbacillus cellulovorans</name>
    <dbReference type="NCBI Taxonomy" id="1906605"/>
    <lineage>
        <taxon>Bacteria</taxon>
        <taxon>Bacillati</taxon>
        <taxon>Bacillota</taxon>
        <taxon>Bacilli</taxon>
        <taxon>Bacillales</taxon>
        <taxon>Paenibacillaceae</taxon>
        <taxon>Candidatus Reconcilbacillus</taxon>
    </lineage>
</organism>
<accession>A0A2A6DY56</accession>
<sequence>MENRRAATGRLSRRADEGAFFLAANLNVLNLRGHLRGEFVGRRDPSGGAAVFYVEGGYGSPVLDPGKDLPYCGFRYPDDVRWEDERAFQTFHALSHPFSPWLDAAIRKRTLLAPIDVRESVGLEIGPLISPVVTKAEGRVYYADHLPTEELVAKYAHDPNVDASRIVPVDFVWGDRPLRQAVPAGLSFDYAVASHVIEHVPDLIGWLNELADVLKDGGVVSLAVPDKRYTFDYFRQVSTLGDCVDAHFRRLRRPGPKAIVDHCAYAADIDVFRAWLDGFDASDAARHHRPEDGLHFARESVEQGKYVDVHCWIFTFHSFLHLIGELRRLGLIRFDVLECREPLRYSNEFFVVLRRAG</sequence>
<evidence type="ECO:0000313" key="2">
    <source>
        <dbReference type="Proteomes" id="UP000243688"/>
    </source>
</evidence>
<dbReference type="SUPFAM" id="SSF53335">
    <property type="entry name" value="S-adenosyl-L-methionine-dependent methyltransferases"/>
    <property type="match status" value="1"/>
</dbReference>
<proteinExistence type="predicted"/>
<dbReference type="Pfam" id="PF13489">
    <property type="entry name" value="Methyltransf_23"/>
    <property type="match status" value="1"/>
</dbReference>
<dbReference type="AlphaFoldDB" id="A0A2A6DY56"/>
<reference evidence="1 2" key="1">
    <citation type="submission" date="2016-12" db="EMBL/GenBank/DDBJ databases">
        <title>Candidatus Reconcilibacillus cellulovorans genome.</title>
        <authorList>
            <person name="Kolinko S."/>
            <person name="Wu Y.-W."/>
            <person name="Tachea F."/>
            <person name="Denzel E."/>
            <person name="Hiras J."/>
            <person name="Baecker N."/>
            <person name="Chan L.J."/>
            <person name="Eichorst S.A."/>
            <person name="Frey D."/>
            <person name="Adams P.D."/>
            <person name="Pray T."/>
            <person name="Tanjore D."/>
            <person name="Petzold C.J."/>
            <person name="Gladden J.M."/>
            <person name="Simmons B.A."/>
            <person name="Singer S.W."/>
        </authorList>
    </citation>
    <scope>NUCLEOTIDE SEQUENCE [LARGE SCALE GENOMIC DNA]</scope>
    <source>
        <strain evidence="1">JTherm</strain>
    </source>
</reference>
<comment type="caution">
    <text evidence="1">The sequence shown here is derived from an EMBL/GenBank/DDBJ whole genome shotgun (WGS) entry which is preliminary data.</text>
</comment>
<dbReference type="InterPro" id="IPR029063">
    <property type="entry name" value="SAM-dependent_MTases_sf"/>
</dbReference>
<dbReference type="Gene3D" id="3.40.50.150">
    <property type="entry name" value="Vaccinia Virus protein VP39"/>
    <property type="match status" value="1"/>
</dbReference>
<gene>
    <name evidence="1" type="ORF">BLM47_12315</name>
</gene>
<dbReference type="EMBL" id="MOXJ01000037">
    <property type="protein sequence ID" value="PDO09496.1"/>
    <property type="molecule type" value="Genomic_DNA"/>
</dbReference>
<protein>
    <submittedName>
        <fullName evidence="1">Uncharacterized protein</fullName>
    </submittedName>
</protein>